<feature type="region of interest" description="Disordered" evidence="1">
    <location>
        <begin position="109"/>
        <end position="185"/>
    </location>
</feature>
<proteinExistence type="predicted"/>
<keyword evidence="2" id="KW-0732">Signal</keyword>
<feature type="region of interest" description="Disordered" evidence="1">
    <location>
        <begin position="357"/>
        <end position="378"/>
    </location>
</feature>
<dbReference type="EMBL" id="MU167420">
    <property type="protein sequence ID" value="KAG0140773.1"/>
    <property type="molecule type" value="Genomic_DNA"/>
</dbReference>
<accession>A0A9P6N7J9</accession>
<comment type="caution">
    <text evidence="3">The sequence shown here is derived from an EMBL/GenBank/DDBJ whole genome shotgun (WGS) entry which is preliminary data.</text>
</comment>
<name>A0A9P6N7J9_9BASI</name>
<feature type="signal peptide" evidence="2">
    <location>
        <begin position="1"/>
        <end position="20"/>
    </location>
</feature>
<evidence type="ECO:0000313" key="4">
    <source>
        <dbReference type="Proteomes" id="UP000886653"/>
    </source>
</evidence>
<reference evidence="3" key="1">
    <citation type="submission" date="2013-11" db="EMBL/GenBank/DDBJ databases">
        <title>Genome sequence of the fusiform rust pathogen reveals effectors for host alternation and coevolution with pine.</title>
        <authorList>
            <consortium name="DOE Joint Genome Institute"/>
            <person name="Smith K."/>
            <person name="Pendleton A."/>
            <person name="Kubisiak T."/>
            <person name="Anderson C."/>
            <person name="Salamov A."/>
            <person name="Aerts A."/>
            <person name="Riley R."/>
            <person name="Clum A."/>
            <person name="Lindquist E."/>
            <person name="Ence D."/>
            <person name="Campbell M."/>
            <person name="Kronenberg Z."/>
            <person name="Feau N."/>
            <person name="Dhillon B."/>
            <person name="Hamelin R."/>
            <person name="Burleigh J."/>
            <person name="Smith J."/>
            <person name="Yandell M."/>
            <person name="Nelson C."/>
            <person name="Grigoriev I."/>
            <person name="Davis J."/>
        </authorList>
    </citation>
    <scope>NUCLEOTIDE SEQUENCE</scope>
    <source>
        <strain evidence="3">G11</strain>
    </source>
</reference>
<evidence type="ECO:0000256" key="1">
    <source>
        <dbReference type="SAM" id="MobiDB-lite"/>
    </source>
</evidence>
<sequence length="378" mass="42137">MRIFLLPLLACFCRLSSISSTILPTAGHVIQDSDVIKDSGVIKNSDVSKTVPFTDKYFSRSTSRGDDDTEAPKVVAIALKTFFDQDNKIHHEVFLTQVIKTPGGDVITQPKPLEFPRGHITKQETDQYGPVKSMGTIPEELGGSSDRHEKAALASLSDDKLSEEEGADTTNSQSAQSTGVADSPRDHFEKNLFRYQTSHKPIFQEASEIFQKQPDLVQILNQPVSEQHKEVLKQLVMKRFHKKPHLLAATMAVNREIYEEMGGRGIIRDIPPFSAVAKGKTFEKDGKTFVEPDRKLLGFIVDVPHNQELMATPEAQRRNGVWVPVDEVEGKLKRPEMITIWNGMKHHITGKIPLDKSQHINEGSLPSSQTLVESSHSA</sequence>
<feature type="chain" id="PRO_5040322595" evidence="2">
    <location>
        <begin position="21"/>
        <end position="378"/>
    </location>
</feature>
<dbReference type="Proteomes" id="UP000886653">
    <property type="component" value="Unassembled WGS sequence"/>
</dbReference>
<feature type="compositionally biased region" description="Basic and acidic residues" evidence="1">
    <location>
        <begin position="114"/>
        <end position="125"/>
    </location>
</feature>
<evidence type="ECO:0000313" key="3">
    <source>
        <dbReference type="EMBL" id="KAG0140773.1"/>
    </source>
</evidence>
<dbReference type="AlphaFoldDB" id="A0A9P6N7J9"/>
<evidence type="ECO:0000256" key="2">
    <source>
        <dbReference type="SAM" id="SignalP"/>
    </source>
</evidence>
<feature type="compositionally biased region" description="Polar residues" evidence="1">
    <location>
        <begin position="168"/>
        <end position="180"/>
    </location>
</feature>
<feature type="compositionally biased region" description="Polar residues" evidence="1">
    <location>
        <begin position="360"/>
        <end position="378"/>
    </location>
</feature>
<keyword evidence="4" id="KW-1185">Reference proteome</keyword>
<gene>
    <name evidence="3" type="ORF">CROQUDRAFT_725978</name>
</gene>
<organism evidence="3 4">
    <name type="scientific">Cronartium quercuum f. sp. fusiforme G11</name>
    <dbReference type="NCBI Taxonomy" id="708437"/>
    <lineage>
        <taxon>Eukaryota</taxon>
        <taxon>Fungi</taxon>
        <taxon>Dikarya</taxon>
        <taxon>Basidiomycota</taxon>
        <taxon>Pucciniomycotina</taxon>
        <taxon>Pucciniomycetes</taxon>
        <taxon>Pucciniales</taxon>
        <taxon>Coleosporiaceae</taxon>
        <taxon>Cronartium</taxon>
    </lineage>
</organism>
<protein>
    <submittedName>
        <fullName evidence="3">Uncharacterized protein</fullName>
    </submittedName>
</protein>